<feature type="domain" description="UmuC" evidence="5">
    <location>
        <begin position="75"/>
        <end position="289"/>
    </location>
</feature>
<keyword evidence="2" id="KW-0237">DNA synthesis</keyword>
<dbReference type="Proteomes" id="UP000314986">
    <property type="component" value="Unassembled WGS sequence"/>
</dbReference>
<protein>
    <submittedName>
        <fullName evidence="6">Polymerase (DNA directed) iota</fullName>
    </submittedName>
</protein>
<feature type="compositionally biased region" description="Polar residues" evidence="4">
    <location>
        <begin position="611"/>
        <end position="621"/>
    </location>
</feature>
<dbReference type="Pfam" id="PF14377">
    <property type="entry name" value="UBM"/>
    <property type="match status" value="2"/>
</dbReference>
<dbReference type="InterPro" id="IPR043502">
    <property type="entry name" value="DNA/RNA_pol_sf"/>
</dbReference>
<feature type="region of interest" description="Disordered" evidence="4">
    <location>
        <begin position="1"/>
        <end position="32"/>
    </location>
</feature>
<dbReference type="InterPro" id="IPR043128">
    <property type="entry name" value="Rev_trsase/Diguanyl_cyclase"/>
</dbReference>
<dbReference type="PANTHER" id="PTHR46404:SF1">
    <property type="entry name" value="DNA POLYMERASE IOTA"/>
    <property type="match status" value="1"/>
</dbReference>
<dbReference type="Gene3D" id="1.10.150.20">
    <property type="entry name" value="5' to 3' exonuclease, C-terminal subdomain"/>
    <property type="match status" value="1"/>
</dbReference>
<feature type="region of interest" description="Disordered" evidence="4">
    <location>
        <begin position="330"/>
        <end position="353"/>
    </location>
</feature>
<dbReference type="GO" id="GO:0003887">
    <property type="term" value="F:DNA-directed DNA polymerase activity"/>
    <property type="evidence" value="ECO:0007669"/>
    <property type="project" value="InterPro"/>
</dbReference>
<keyword evidence="3" id="KW-0808">Transferase</keyword>
<dbReference type="STRING" id="7868.ENSCMIP00000024099"/>
<comment type="similarity">
    <text evidence="1">Belongs to the DNA polymerase type-Y family.</text>
</comment>
<dbReference type="GeneTree" id="ENSGT00940000159487"/>
<reference evidence="7" key="1">
    <citation type="journal article" date="2006" name="Science">
        <title>Ancient noncoding elements conserved in the human genome.</title>
        <authorList>
            <person name="Venkatesh B."/>
            <person name="Kirkness E.F."/>
            <person name="Loh Y.H."/>
            <person name="Halpern A.L."/>
            <person name="Lee A.P."/>
            <person name="Johnson J."/>
            <person name="Dandona N."/>
            <person name="Viswanathan L.D."/>
            <person name="Tay A."/>
            <person name="Venter J.C."/>
            <person name="Strausberg R.L."/>
            <person name="Brenner S."/>
        </authorList>
    </citation>
    <scope>NUCLEOTIDE SEQUENCE [LARGE SCALE GENOMIC DNA]</scope>
</reference>
<feature type="region of interest" description="Disordered" evidence="4">
    <location>
        <begin position="659"/>
        <end position="699"/>
    </location>
</feature>
<dbReference type="Pfam" id="PF11799">
    <property type="entry name" value="IMS_C"/>
    <property type="match status" value="1"/>
</dbReference>
<evidence type="ECO:0000256" key="3">
    <source>
        <dbReference type="ARBA" id="ARBA00022679"/>
    </source>
</evidence>
<reference evidence="7" key="3">
    <citation type="journal article" date="2014" name="Nature">
        <title>Elephant shark genome provides unique insights into gnathostome evolution.</title>
        <authorList>
            <consortium name="International Elephant Shark Genome Sequencing Consortium"/>
            <person name="Venkatesh B."/>
            <person name="Lee A.P."/>
            <person name="Ravi V."/>
            <person name="Maurya A.K."/>
            <person name="Lian M.M."/>
            <person name="Swann J.B."/>
            <person name="Ohta Y."/>
            <person name="Flajnik M.F."/>
            <person name="Sutoh Y."/>
            <person name="Kasahara M."/>
            <person name="Hoon S."/>
            <person name="Gangu V."/>
            <person name="Roy S.W."/>
            <person name="Irimia M."/>
            <person name="Korzh V."/>
            <person name="Kondrychyn I."/>
            <person name="Lim Z.W."/>
            <person name="Tay B.H."/>
            <person name="Tohari S."/>
            <person name="Kong K.W."/>
            <person name="Ho S."/>
            <person name="Lorente-Galdos B."/>
            <person name="Quilez J."/>
            <person name="Marques-Bonet T."/>
            <person name="Raney B.J."/>
            <person name="Ingham P.W."/>
            <person name="Tay A."/>
            <person name="Hillier L.W."/>
            <person name="Minx P."/>
            <person name="Boehm T."/>
            <person name="Wilson R.K."/>
            <person name="Brenner S."/>
            <person name="Warren W.C."/>
        </authorList>
    </citation>
    <scope>NUCLEOTIDE SEQUENCE [LARGE SCALE GENOMIC DNA]</scope>
</reference>
<reference evidence="7" key="2">
    <citation type="journal article" date="2007" name="PLoS Biol.">
        <title>Survey sequencing and comparative analysis of the elephant shark (Callorhinchus milii) genome.</title>
        <authorList>
            <person name="Venkatesh B."/>
            <person name="Kirkness E.F."/>
            <person name="Loh Y.H."/>
            <person name="Halpern A.L."/>
            <person name="Lee A.P."/>
            <person name="Johnson J."/>
            <person name="Dandona N."/>
            <person name="Viswanathan L.D."/>
            <person name="Tay A."/>
            <person name="Venter J.C."/>
            <person name="Strausberg R.L."/>
            <person name="Brenner S."/>
        </authorList>
    </citation>
    <scope>NUCLEOTIDE SEQUENCE [LARGE SCALE GENOMIC DNA]</scope>
</reference>
<dbReference type="GO" id="GO:0003684">
    <property type="term" value="F:damaged DNA binding"/>
    <property type="evidence" value="ECO:0007669"/>
    <property type="project" value="InterPro"/>
</dbReference>
<dbReference type="GO" id="GO:0006281">
    <property type="term" value="P:DNA repair"/>
    <property type="evidence" value="ECO:0007669"/>
    <property type="project" value="InterPro"/>
</dbReference>
<dbReference type="GO" id="GO:0019985">
    <property type="term" value="P:translesion synthesis"/>
    <property type="evidence" value="ECO:0007669"/>
    <property type="project" value="TreeGrafter"/>
</dbReference>
<dbReference type="Gene3D" id="3.30.70.270">
    <property type="match status" value="1"/>
</dbReference>
<proteinExistence type="inferred from homology"/>
<dbReference type="Gene3D" id="6.10.250.1630">
    <property type="match status" value="2"/>
</dbReference>
<dbReference type="SUPFAM" id="SSF56672">
    <property type="entry name" value="DNA/RNA polymerases"/>
    <property type="match status" value="1"/>
</dbReference>
<evidence type="ECO:0000256" key="2">
    <source>
        <dbReference type="ARBA" id="ARBA00022634"/>
    </source>
</evidence>
<dbReference type="InterPro" id="IPR025527">
    <property type="entry name" value="HUWE1/Rev1_UBM"/>
</dbReference>
<dbReference type="PROSITE" id="PS50173">
    <property type="entry name" value="UMUC"/>
    <property type="match status" value="1"/>
</dbReference>
<gene>
    <name evidence="6" type="primary">poli</name>
</gene>
<dbReference type="FunFam" id="3.40.1170.60:FF:000006">
    <property type="entry name" value="DNA polymerase iota"/>
    <property type="match status" value="1"/>
</dbReference>
<dbReference type="Ensembl" id="ENSCMIT00000024502.1">
    <property type="protein sequence ID" value="ENSCMIP00000024099.1"/>
    <property type="gene ID" value="ENSCMIG00000010706.1"/>
</dbReference>
<dbReference type="InterPro" id="IPR017961">
    <property type="entry name" value="DNA_pol_Y-fam_little_finger"/>
</dbReference>
<dbReference type="Gene3D" id="3.40.1170.60">
    <property type="match status" value="1"/>
</dbReference>
<keyword evidence="7" id="KW-1185">Reference proteome</keyword>
<dbReference type="Pfam" id="PF00817">
    <property type="entry name" value="IMS"/>
    <property type="match status" value="1"/>
</dbReference>
<feature type="compositionally biased region" description="Polar residues" evidence="4">
    <location>
        <begin position="579"/>
        <end position="588"/>
    </location>
</feature>
<dbReference type="SUPFAM" id="SSF100879">
    <property type="entry name" value="Lesion bypass DNA polymerase (Y-family), little finger domain"/>
    <property type="match status" value="1"/>
</dbReference>
<reference evidence="6" key="5">
    <citation type="submission" date="2025-09" db="UniProtKB">
        <authorList>
            <consortium name="Ensembl"/>
        </authorList>
    </citation>
    <scope>IDENTIFICATION</scope>
</reference>
<accession>A0A4W3I2L8</accession>
<name>A0A4W3I2L8_CALMI</name>
<dbReference type="InterPro" id="IPR001126">
    <property type="entry name" value="UmuC"/>
</dbReference>
<evidence type="ECO:0000313" key="6">
    <source>
        <dbReference type="Ensembl" id="ENSCMIP00000024099.1"/>
    </source>
</evidence>
<dbReference type="InParanoid" id="A0A4W3I2L8"/>
<evidence type="ECO:0000313" key="7">
    <source>
        <dbReference type="Proteomes" id="UP000314986"/>
    </source>
</evidence>
<dbReference type="Gene3D" id="3.30.1490.100">
    <property type="entry name" value="DNA polymerase, Y-family, little finger domain"/>
    <property type="match status" value="1"/>
</dbReference>
<evidence type="ECO:0000256" key="1">
    <source>
        <dbReference type="ARBA" id="ARBA00010945"/>
    </source>
</evidence>
<sequence length="699" mass="76586">MSWAPSSLEGSARHSRFWSHADSEETTMDSEEEGEREWLCRAECFDPKPLTPLGRPGSSLQFAAPETTAADGRVIVHIDLDCFYAQVEMIRNPKLRNKPIGVHQKYLMVTCNYEARKRGVSKLMLFNEAKEKCPELVMVNGEDLTPYREISYKVTELLEEFSPLVERLGFDENFIDATKLVEKRLGQIGGGRDPTEIYVSGHIYNNQALDTSDGKQVRLALGSQVAAEMRAALHNRLGLTGCAGIACNKLLAKMVSGTFKPNQQTTLLPDSTLQLMRSLTQPQQLIGIGYKTAKRLEALGVRTLSSLQTIPLHVLEKELGSSGAQRIQRLSLGEDKSPVTPKGPPQSFSDEDSFRKCTSEAEVRSKIEVLLTSLLNRLQRAGRTARTVRLTIRRIPTNRGFNYRESRQCPVPLQLRRKLSEGSHDAKSALVEILMKLFWRLVNAELGFHLTLISVCFSNLTQPVASASAPGSISFYLTQNTNPGGPAGRGGLVSKRKGTSLGDSTDLGDTNGNRLAFAPGTLGRSNKLVLSHRDLPPGIDPDVFKELPTELQMEILADAGGERAQRSKLGICRDLFTQPEQGEVSTHPTGPAESRSCSVQSAAQGEVAQVKKSQPTPSRTHTGSEDRDPLLCSVEVPSGVDPGIFSQLPPGLQKELLTGWRQQAAGPIARSGKGESGRGVKRGRRSSQDHGILKYFKPS</sequence>
<feature type="region of interest" description="Disordered" evidence="4">
    <location>
        <begin position="579"/>
        <end position="635"/>
    </location>
</feature>
<dbReference type="FunFam" id="3.30.1490.100:FF:000003">
    <property type="entry name" value="Polymerase (DNA directed) iota"/>
    <property type="match status" value="1"/>
</dbReference>
<dbReference type="InterPro" id="IPR036775">
    <property type="entry name" value="DNA_pol_Y-fam_lit_finger_sf"/>
</dbReference>
<dbReference type="OMA" id="DCEFPGN"/>
<dbReference type="FunFam" id="3.30.70.270:FF:000013">
    <property type="entry name" value="Polymerase (DNA directed) iota"/>
    <property type="match status" value="1"/>
</dbReference>
<dbReference type="AlphaFoldDB" id="A0A4W3I2L8"/>
<reference evidence="6" key="4">
    <citation type="submission" date="2025-08" db="UniProtKB">
        <authorList>
            <consortium name="Ensembl"/>
        </authorList>
    </citation>
    <scope>IDENTIFICATION</scope>
</reference>
<evidence type="ECO:0000259" key="5">
    <source>
        <dbReference type="PROSITE" id="PS50173"/>
    </source>
</evidence>
<dbReference type="Pfam" id="PF21999">
    <property type="entry name" value="IMS_HHH_1"/>
    <property type="match status" value="1"/>
</dbReference>
<dbReference type="PANTHER" id="PTHR46404">
    <property type="entry name" value="DNA POLYMERASE IOTA"/>
    <property type="match status" value="1"/>
</dbReference>
<dbReference type="InterPro" id="IPR053848">
    <property type="entry name" value="IMS_HHH_1"/>
</dbReference>
<evidence type="ECO:0000256" key="4">
    <source>
        <dbReference type="SAM" id="MobiDB-lite"/>
    </source>
</evidence>
<organism evidence="6 7">
    <name type="scientific">Callorhinchus milii</name>
    <name type="common">Ghost shark</name>
    <dbReference type="NCBI Taxonomy" id="7868"/>
    <lineage>
        <taxon>Eukaryota</taxon>
        <taxon>Metazoa</taxon>
        <taxon>Chordata</taxon>
        <taxon>Craniata</taxon>
        <taxon>Vertebrata</taxon>
        <taxon>Chondrichthyes</taxon>
        <taxon>Holocephali</taxon>
        <taxon>Chimaeriformes</taxon>
        <taxon>Callorhinchidae</taxon>
        <taxon>Callorhinchus</taxon>
    </lineage>
</organism>